<evidence type="ECO:0000256" key="1">
    <source>
        <dbReference type="ARBA" id="ARBA00004196"/>
    </source>
</evidence>
<organism evidence="6 7">
    <name type="scientific">Microbispora corallina</name>
    <dbReference type="NCBI Taxonomy" id="83302"/>
    <lineage>
        <taxon>Bacteria</taxon>
        <taxon>Bacillati</taxon>
        <taxon>Actinomycetota</taxon>
        <taxon>Actinomycetes</taxon>
        <taxon>Streptosporangiales</taxon>
        <taxon>Streptosporangiaceae</taxon>
        <taxon>Microbispora</taxon>
    </lineage>
</organism>
<sequence length="424" mass="45191">MKRKWTAAAALAAAAALITGCSGGSGGSGGSGAAPGEKVTLTYANWSEDQSPAMEQIAAEFEKANPNIDVKIQTLPWPEYWSTLQVGAAGGTAPDAFWMLADHFREYAKGGQLLDLSDTVKSAGIDMSVYPKAVSDSYTYEGKIFALPKDFDTNGIWYNKALFDAAKVSYPDDTWTWQNVQDAAKKLTDKAKGVWGIAAPIDAQGGFYNTMLQAGAQIINPEGTASDFASPAGVAGLKFWTDLQAAGVSPTLKQLSDTEAVSMFENQKVAMYLSGAYWAFRFHNNANLKGKVDVAPLPQGVKRATVTSGIGNAGYAGSKHPEELKKFLAFLGGTKAAEIQAATGTVLPAYKGTQQPWLDAMPEFNLKVFIDAIDYSVPLPVAGNAAEWQGLAAQYLTPAWNGEKPVEQAAKEYQDAVDKVLAKQ</sequence>
<proteinExistence type="inferred from homology"/>
<dbReference type="Gene3D" id="3.40.190.10">
    <property type="entry name" value="Periplasmic binding protein-like II"/>
    <property type="match status" value="1"/>
</dbReference>
<keyword evidence="7" id="KW-1185">Reference proteome</keyword>
<dbReference type="InterPro" id="IPR006059">
    <property type="entry name" value="SBP"/>
</dbReference>
<dbReference type="CDD" id="cd13585">
    <property type="entry name" value="PBP2_TMBP_like"/>
    <property type="match status" value="1"/>
</dbReference>
<comment type="similarity">
    <text evidence="2">Belongs to the bacterial solute-binding protein 1 family.</text>
</comment>
<feature type="chain" id="PRO_5045591222" evidence="5">
    <location>
        <begin position="25"/>
        <end position="424"/>
    </location>
</feature>
<keyword evidence="3" id="KW-0813">Transport</keyword>
<evidence type="ECO:0000256" key="4">
    <source>
        <dbReference type="ARBA" id="ARBA00022729"/>
    </source>
</evidence>
<dbReference type="RefSeq" id="WP_204060962.1">
    <property type="nucleotide sequence ID" value="NZ_BAAAGP010000013.1"/>
</dbReference>
<dbReference type="EMBL" id="BOOC01000048">
    <property type="protein sequence ID" value="GIH43918.1"/>
    <property type="molecule type" value="Genomic_DNA"/>
</dbReference>
<name>A0ABQ4GA13_9ACTN</name>
<evidence type="ECO:0000313" key="6">
    <source>
        <dbReference type="EMBL" id="GIH43918.1"/>
    </source>
</evidence>
<evidence type="ECO:0000256" key="5">
    <source>
        <dbReference type="SAM" id="SignalP"/>
    </source>
</evidence>
<reference evidence="6 7" key="1">
    <citation type="submission" date="2021-01" db="EMBL/GenBank/DDBJ databases">
        <title>Whole genome shotgun sequence of Microbispora corallina NBRC 16416.</title>
        <authorList>
            <person name="Komaki H."/>
            <person name="Tamura T."/>
        </authorList>
    </citation>
    <scope>NUCLEOTIDE SEQUENCE [LARGE SCALE GENOMIC DNA]</scope>
    <source>
        <strain evidence="6 7">NBRC 16416</strain>
    </source>
</reference>
<gene>
    <name evidence="6" type="ORF">Mco01_69180</name>
</gene>
<dbReference type="PROSITE" id="PS51257">
    <property type="entry name" value="PROKAR_LIPOPROTEIN"/>
    <property type="match status" value="1"/>
</dbReference>
<dbReference type="SUPFAM" id="SSF53850">
    <property type="entry name" value="Periplasmic binding protein-like II"/>
    <property type="match status" value="1"/>
</dbReference>
<keyword evidence="4 5" id="KW-0732">Signal</keyword>
<dbReference type="InterPro" id="IPR050490">
    <property type="entry name" value="Bact_solute-bd_prot1"/>
</dbReference>
<dbReference type="PANTHER" id="PTHR43649">
    <property type="entry name" value="ARABINOSE-BINDING PROTEIN-RELATED"/>
    <property type="match status" value="1"/>
</dbReference>
<comment type="caution">
    <text evidence="6">The sequence shown here is derived from an EMBL/GenBank/DDBJ whole genome shotgun (WGS) entry which is preliminary data.</text>
</comment>
<dbReference type="Proteomes" id="UP000603904">
    <property type="component" value="Unassembled WGS sequence"/>
</dbReference>
<evidence type="ECO:0000313" key="7">
    <source>
        <dbReference type="Proteomes" id="UP000603904"/>
    </source>
</evidence>
<dbReference type="Pfam" id="PF01547">
    <property type="entry name" value="SBP_bac_1"/>
    <property type="match status" value="1"/>
</dbReference>
<evidence type="ECO:0000256" key="3">
    <source>
        <dbReference type="ARBA" id="ARBA00022448"/>
    </source>
</evidence>
<protein>
    <submittedName>
        <fullName evidence="6">Sugar ABC transporter substrate-binding protein</fullName>
    </submittedName>
</protein>
<comment type="subcellular location">
    <subcellularLocation>
        <location evidence="1">Cell envelope</location>
    </subcellularLocation>
</comment>
<accession>A0ABQ4GA13</accession>
<feature type="signal peptide" evidence="5">
    <location>
        <begin position="1"/>
        <end position="24"/>
    </location>
</feature>
<dbReference type="PANTHER" id="PTHR43649:SF31">
    <property type="entry name" value="SN-GLYCEROL-3-PHOSPHATE-BINDING PERIPLASMIC PROTEIN UGPB"/>
    <property type="match status" value="1"/>
</dbReference>
<evidence type="ECO:0000256" key="2">
    <source>
        <dbReference type="ARBA" id="ARBA00008520"/>
    </source>
</evidence>